<reference evidence="2" key="1">
    <citation type="submission" date="2021-10" db="EMBL/GenBank/DDBJ databases">
        <title>Melipona bicolor Genome sequencing and assembly.</title>
        <authorList>
            <person name="Araujo N.S."/>
            <person name="Arias M.C."/>
        </authorList>
    </citation>
    <scope>NUCLEOTIDE SEQUENCE</scope>
    <source>
        <strain evidence="2">USP_2M_L1-L4_2017</strain>
        <tissue evidence="2">Whole body</tissue>
    </source>
</reference>
<name>A0AA40G984_9HYME</name>
<feature type="compositionally biased region" description="Acidic residues" evidence="1">
    <location>
        <begin position="112"/>
        <end position="122"/>
    </location>
</feature>
<dbReference type="Proteomes" id="UP001177670">
    <property type="component" value="Unassembled WGS sequence"/>
</dbReference>
<accession>A0AA40G984</accession>
<feature type="region of interest" description="Disordered" evidence="1">
    <location>
        <begin position="246"/>
        <end position="278"/>
    </location>
</feature>
<feature type="compositionally biased region" description="Basic and acidic residues" evidence="1">
    <location>
        <begin position="123"/>
        <end position="156"/>
    </location>
</feature>
<evidence type="ECO:0000313" key="3">
    <source>
        <dbReference type="Proteomes" id="UP001177670"/>
    </source>
</evidence>
<keyword evidence="3" id="KW-1185">Reference proteome</keyword>
<feature type="compositionally biased region" description="Basic and acidic residues" evidence="1">
    <location>
        <begin position="171"/>
        <end position="181"/>
    </location>
</feature>
<comment type="caution">
    <text evidence="2">The sequence shown here is derived from an EMBL/GenBank/DDBJ whole genome shotgun (WGS) entry which is preliminary data.</text>
</comment>
<feature type="compositionally biased region" description="Polar residues" evidence="1">
    <location>
        <begin position="201"/>
        <end position="210"/>
    </location>
</feature>
<sequence length="278" mass="31671">MSHFRVDRRRSPEPKRVPLPLRSSQQARACSWQKARRVIDPQPRGSNSRLFFSFSSGDSAINASPCPCLVVVALRFRQRRRKWRPTEHRENVRRCTNVLIRKWESLRNRIDDDDDDEAEEENEGKQETRRTKKEKGVTNEQQRRGKGRVGKEKEEELATGQNPEGVAKAASQEERKRRNIEQELMFPGSGSLVDAGKRNGPTFNDASETSVTRESDEVVGGVIISGAVLIVPRIDAPIFLQSNSNRTPAGWLAGRRTQRKQDRSSTDHRTSPFVNQIC</sequence>
<evidence type="ECO:0000256" key="1">
    <source>
        <dbReference type="SAM" id="MobiDB-lite"/>
    </source>
</evidence>
<feature type="region of interest" description="Disordered" evidence="1">
    <location>
        <begin position="112"/>
        <end position="212"/>
    </location>
</feature>
<protein>
    <submittedName>
        <fullName evidence="2">Uncharacterized protein</fullName>
    </submittedName>
</protein>
<dbReference type="EMBL" id="JAHYIQ010000003">
    <property type="protein sequence ID" value="KAK1133465.1"/>
    <property type="molecule type" value="Genomic_DNA"/>
</dbReference>
<evidence type="ECO:0000313" key="2">
    <source>
        <dbReference type="EMBL" id="KAK1133465.1"/>
    </source>
</evidence>
<organism evidence="2 3">
    <name type="scientific">Melipona bicolor</name>
    <dbReference type="NCBI Taxonomy" id="60889"/>
    <lineage>
        <taxon>Eukaryota</taxon>
        <taxon>Metazoa</taxon>
        <taxon>Ecdysozoa</taxon>
        <taxon>Arthropoda</taxon>
        <taxon>Hexapoda</taxon>
        <taxon>Insecta</taxon>
        <taxon>Pterygota</taxon>
        <taxon>Neoptera</taxon>
        <taxon>Endopterygota</taxon>
        <taxon>Hymenoptera</taxon>
        <taxon>Apocrita</taxon>
        <taxon>Aculeata</taxon>
        <taxon>Apoidea</taxon>
        <taxon>Anthophila</taxon>
        <taxon>Apidae</taxon>
        <taxon>Melipona</taxon>
    </lineage>
</organism>
<feature type="compositionally biased region" description="Basic and acidic residues" evidence="1">
    <location>
        <begin position="259"/>
        <end position="270"/>
    </location>
</feature>
<dbReference type="AlphaFoldDB" id="A0AA40G984"/>
<gene>
    <name evidence="2" type="ORF">K0M31_011272</name>
</gene>
<feature type="region of interest" description="Disordered" evidence="1">
    <location>
        <begin position="1"/>
        <end position="24"/>
    </location>
</feature>
<proteinExistence type="predicted"/>